<keyword evidence="3" id="KW-1185">Reference proteome</keyword>
<dbReference type="HOGENOM" id="CLU_159724_0_0_2"/>
<dbReference type="PANTHER" id="PTHR37030:SF1">
    <property type="entry name" value="NUCLEOTIDYLTRANSFERASE"/>
    <property type="match status" value="1"/>
</dbReference>
<evidence type="ECO:0000259" key="1">
    <source>
        <dbReference type="Pfam" id="PF01909"/>
    </source>
</evidence>
<sequence>MVSLIDIQMEVVKKLKEMRRSYLKYAKIIKDLAEETFSNLIDVYVFGSVVRGEEHAMSDVDIAVVLKEPVSEEERVAFYRKIREKIGSLHPFEIHVISKEEWENWYRKFVKEDFVRVK</sequence>
<dbReference type="KEGG" id="fpl:Ferp_2295"/>
<dbReference type="STRING" id="589924.Ferp_2295"/>
<dbReference type="AlphaFoldDB" id="D3S1F5"/>
<proteinExistence type="predicted"/>
<dbReference type="CDD" id="cd05403">
    <property type="entry name" value="NT_KNTase_like"/>
    <property type="match status" value="1"/>
</dbReference>
<dbReference type="eggNOG" id="arCOG01205">
    <property type="taxonomic scope" value="Archaea"/>
</dbReference>
<reference evidence="2 3" key="2">
    <citation type="journal article" date="2011" name="Stand. Genomic Sci.">
        <title>Complete genome sequence of Ferroglobus placidus AEDII12DO.</title>
        <authorList>
            <person name="Anderson I."/>
            <person name="Risso C."/>
            <person name="Holmes D."/>
            <person name="Lucas S."/>
            <person name="Copeland A."/>
            <person name="Lapidus A."/>
            <person name="Cheng J.F."/>
            <person name="Bruce D."/>
            <person name="Goodwin L."/>
            <person name="Pitluck S."/>
            <person name="Saunders E."/>
            <person name="Brettin T."/>
            <person name="Detter J.C."/>
            <person name="Han C."/>
            <person name="Tapia R."/>
            <person name="Larimer F."/>
            <person name="Land M."/>
            <person name="Hauser L."/>
            <person name="Woyke T."/>
            <person name="Lovley D."/>
            <person name="Kyrpides N."/>
            <person name="Ivanova N."/>
        </authorList>
    </citation>
    <scope>NUCLEOTIDE SEQUENCE [LARGE SCALE GENOMIC DNA]</scope>
    <source>
        <strain evidence="3">DSM 10642 / AEDII12DO</strain>
    </source>
</reference>
<dbReference type="EMBL" id="CP001899">
    <property type="protein sequence ID" value="ADC66419.1"/>
    <property type="molecule type" value="Genomic_DNA"/>
</dbReference>
<dbReference type="InterPro" id="IPR002934">
    <property type="entry name" value="Polymerase_NTP_transf_dom"/>
</dbReference>
<dbReference type="PaxDb" id="589924-Ferp_2295"/>
<dbReference type="Proteomes" id="UP000002613">
    <property type="component" value="Chromosome"/>
</dbReference>
<reference evidence="3" key="1">
    <citation type="submission" date="2010-02" db="EMBL/GenBank/DDBJ databases">
        <title>Complete sequence of Ferroglobus placidus DSM 10642.</title>
        <authorList>
            <consortium name="US DOE Joint Genome Institute"/>
            <person name="Lucas S."/>
            <person name="Copeland A."/>
            <person name="Lapidus A."/>
            <person name="Cheng J.-F."/>
            <person name="Bruce D."/>
            <person name="Goodwin L."/>
            <person name="Pitluck S."/>
            <person name="Saunders E."/>
            <person name="Brettin T."/>
            <person name="Detter J.C."/>
            <person name="Han C."/>
            <person name="Tapia R."/>
            <person name="Larimer F."/>
            <person name="Land M."/>
            <person name="Hauser L."/>
            <person name="Kyrpides N."/>
            <person name="Ivanova N."/>
            <person name="Holmes D."/>
            <person name="Lovley D."/>
            <person name="Kyrpides N."/>
            <person name="Anderson I.J."/>
            <person name="Woyke T."/>
        </authorList>
    </citation>
    <scope>NUCLEOTIDE SEQUENCE [LARGE SCALE GENOMIC DNA]</scope>
    <source>
        <strain evidence="3">DSM 10642 / AEDII12DO</strain>
    </source>
</reference>
<dbReference type="RefSeq" id="WP_012966756.1">
    <property type="nucleotide sequence ID" value="NC_013849.1"/>
</dbReference>
<dbReference type="GO" id="GO:0016779">
    <property type="term" value="F:nucleotidyltransferase activity"/>
    <property type="evidence" value="ECO:0007669"/>
    <property type="project" value="InterPro"/>
</dbReference>
<dbReference type="PANTHER" id="PTHR37030">
    <property type="entry name" value="NUCLEOTIDYLTRANSFERASE"/>
    <property type="match status" value="1"/>
</dbReference>
<dbReference type="Pfam" id="PF01909">
    <property type="entry name" value="NTP_transf_2"/>
    <property type="match status" value="1"/>
</dbReference>
<dbReference type="SUPFAM" id="SSF81301">
    <property type="entry name" value="Nucleotidyltransferase"/>
    <property type="match status" value="1"/>
</dbReference>
<dbReference type="InterPro" id="IPR043519">
    <property type="entry name" value="NT_sf"/>
</dbReference>
<dbReference type="OrthoDB" id="61846at2157"/>
<dbReference type="GeneID" id="8779834"/>
<name>D3S1F5_FERPA</name>
<gene>
    <name evidence="2" type="ordered locus">Ferp_2295</name>
</gene>
<accession>D3S1F5</accession>
<protein>
    <submittedName>
        <fullName evidence="2">DNA polymerase beta domain protein region</fullName>
    </submittedName>
</protein>
<organism evidence="2 3">
    <name type="scientific">Ferroglobus placidus (strain DSM 10642 / AEDII12DO)</name>
    <dbReference type="NCBI Taxonomy" id="589924"/>
    <lineage>
        <taxon>Archaea</taxon>
        <taxon>Methanobacteriati</taxon>
        <taxon>Methanobacteriota</taxon>
        <taxon>Archaeoglobi</taxon>
        <taxon>Archaeoglobales</taxon>
        <taxon>Archaeoglobaceae</taxon>
        <taxon>Ferroglobus</taxon>
    </lineage>
</organism>
<evidence type="ECO:0000313" key="3">
    <source>
        <dbReference type="Proteomes" id="UP000002613"/>
    </source>
</evidence>
<evidence type="ECO:0000313" key="2">
    <source>
        <dbReference type="EMBL" id="ADC66419.1"/>
    </source>
</evidence>
<feature type="domain" description="Polymerase nucleotidyl transferase" evidence="1">
    <location>
        <begin position="31"/>
        <end position="109"/>
    </location>
</feature>
<dbReference type="Gene3D" id="3.30.460.10">
    <property type="entry name" value="Beta Polymerase, domain 2"/>
    <property type="match status" value="1"/>
</dbReference>